<feature type="compositionally biased region" description="Pro residues" evidence="11">
    <location>
        <begin position="808"/>
        <end position="817"/>
    </location>
</feature>
<dbReference type="OrthoDB" id="10267654at2759"/>
<evidence type="ECO:0000256" key="8">
    <source>
        <dbReference type="ARBA" id="ARBA00023136"/>
    </source>
</evidence>
<dbReference type="InterPro" id="IPR027417">
    <property type="entry name" value="P-loop_NTPase"/>
</dbReference>
<keyword evidence="7 10" id="KW-0496">Mitochondrion</keyword>
<dbReference type="Gene3D" id="3.40.50.300">
    <property type="entry name" value="P-loop containing nucleotide triphosphate hydrolases"/>
    <property type="match status" value="1"/>
</dbReference>
<dbReference type="InterPro" id="IPR039627">
    <property type="entry name" value="Yme2_C"/>
</dbReference>
<dbReference type="SUPFAM" id="SSF52540">
    <property type="entry name" value="P-loop containing nucleoside triphosphate hydrolases"/>
    <property type="match status" value="1"/>
</dbReference>
<evidence type="ECO:0000313" key="14">
    <source>
        <dbReference type="EMBL" id="ORX71456.1"/>
    </source>
</evidence>
<dbReference type="Proteomes" id="UP000193922">
    <property type="component" value="Unassembled WGS sequence"/>
</dbReference>
<keyword evidence="5 10" id="KW-0999">Mitochondrion inner membrane</keyword>
<evidence type="ECO:0000256" key="9">
    <source>
        <dbReference type="ARBA" id="ARBA00025276"/>
    </source>
</evidence>
<name>A0A1Y1WDZ3_9FUNG</name>
<keyword evidence="10" id="KW-0694">RNA-binding</keyword>
<protein>
    <recommendedName>
        <fullName evidence="3 10">Mitochondrial escape protein 2</fullName>
    </recommendedName>
</protein>
<dbReference type="GO" id="GO:0005743">
    <property type="term" value="C:mitochondrial inner membrane"/>
    <property type="evidence" value="ECO:0007669"/>
    <property type="project" value="UniProtKB-SubCell"/>
</dbReference>
<dbReference type="InterPro" id="IPR018850">
    <property type="entry name" value="Mt_escape_2_C"/>
</dbReference>
<keyword evidence="10" id="KW-0507">mRNA processing</keyword>
<evidence type="ECO:0000256" key="7">
    <source>
        <dbReference type="ARBA" id="ARBA00023128"/>
    </source>
</evidence>
<keyword evidence="4" id="KW-0812">Transmembrane</keyword>
<dbReference type="Pfam" id="PF10443">
    <property type="entry name" value="RNA12"/>
    <property type="match status" value="1"/>
</dbReference>
<feature type="domain" description="RRM" evidence="12">
    <location>
        <begin position="161"/>
        <end position="221"/>
    </location>
</feature>
<dbReference type="RefSeq" id="XP_040744971.1">
    <property type="nucleotide sequence ID" value="XM_040887090.1"/>
</dbReference>
<evidence type="ECO:0000256" key="1">
    <source>
        <dbReference type="ARBA" id="ARBA00004434"/>
    </source>
</evidence>
<dbReference type="GeneID" id="63803738"/>
<dbReference type="EMBL" id="MCFD01000004">
    <property type="protein sequence ID" value="ORX71456.1"/>
    <property type="molecule type" value="Genomic_DNA"/>
</dbReference>
<accession>A0A1Y1WDZ3</accession>
<evidence type="ECO:0000256" key="4">
    <source>
        <dbReference type="ARBA" id="ARBA00022692"/>
    </source>
</evidence>
<evidence type="ECO:0000313" key="15">
    <source>
        <dbReference type="Proteomes" id="UP000193922"/>
    </source>
</evidence>
<comment type="similarity">
    <text evidence="2 10">Belongs to the YME2 family.</text>
</comment>
<dbReference type="GO" id="GO:0003723">
    <property type="term" value="F:RNA binding"/>
    <property type="evidence" value="ECO:0007669"/>
    <property type="project" value="UniProtKB-UniRule"/>
</dbReference>
<evidence type="ECO:0000256" key="11">
    <source>
        <dbReference type="SAM" id="MobiDB-lite"/>
    </source>
</evidence>
<dbReference type="GO" id="GO:0006397">
    <property type="term" value="P:mRNA processing"/>
    <property type="evidence" value="ECO:0007669"/>
    <property type="project" value="UniProtKB-UniRule"/>
</dbReference>
<keyword evidence="8" id="KW-0472">Membrane</keyword>
<gene>
    <name evidence="14" type="ORF">DL89DRAFT_266479</name>
</gene>
<dbReference type="SUPFAM" id="SSF54928">
    <property type="entry name" value="RNA-binding domain, RBD"/>
    <property type="match status" value="1"/>
</dbReference>
<evidence type="ECO:0000256" key="3">
    <source>
        <dbReference type="ARBA" id="ARBA00020222"/>
    </source>
</evidence>
<evidence type="ECO:0000259" key="12">
    <source>
        <dbReference type="Pfam" id="PF00076"/>
    </source>
</evidence>
<reference evidence="14 15" key="1">
    <citation type="submission" date="2016-07" db="EMBL/GenBank/DDBJ databases">
        <title>Pervasive Adenine N6-methylation of Active Genes in Fungi.</title>
        <authorList>
            <consortium name="DOE Joint Genome Institute"/>
            <person name="Mondo S.J."/>
            <person name="Dannebaum R.O."/>
            <person name="Kuo R.C."/>
            <person name="Labutti K."/>
            <person name="Haridas S."/>
            <person name="Kuo A."/>
            <person name="Salamov A."/>
            <person name="Ahrendt S.R."/>
            <person name="Lipzen A."/>
            <person name="Sullivan W."/>
            <person name="Andreopoulos W.B."/>
            <person name="Clum A."/>
            <person name="Lindquist E."/>
            <person name="Daum C."/>
            <person name="Ramamoorthy G.K."/>
            <person name="Gryganskyi A."/>
            <person name="Culley D."/>
            <person name="Magnuson J.K."/>
            <person name="James T.Y."/>
            <person name="O'Malley M.A."/>
            <person name="Stajich J.E."/>
            <person name="Spatafora J.W."/>
            <person name="Visel A."/>
            <person name="Grigoriev I.V."/>
        </authorList>
    </citation>
    <scope>NUCLEOTIDE SEQUENCE [LARGE SCALE GENOMIC DNA]</scope>
    <source>
        <strain evidence="14 15">ATCC 12442</strain>
    </source>
</reference>
<feature type="domain" description="Mitochondrial escape protein 2 C-terminal" evidence="13">
    <location>
        <begin position="314"/>
        <end position="692"/>
    </location>
</feature>
<evidence type="ECO:0000256" key="10">
    <source>
        <dbReference type="RuleBase" id="RU367108"/>
    </source>
</evidence>
<dbReference type="InterPro" id="IPR035979">
    <property type="entry name" value="RBD_domain_sf"/>
</dbReference>
<evidence type="ECO:0000256" key="2">
    <source>
        <dbReference type="ARBA" id="ARBA00010320"/>
    </source>
</evidence>
<organism evidence="14 15">
    <name type="scientific">Linderina pennispora</name>
    <dbReference type="NCBI Taxonomy" id="61395"/>
    <lineage>
        <taxon>Eukaryota</taxon>
        <taxon>Fungi</taxon>
        <taxon>Fungi incertae sedis</taxon>
        <taxon>Zoopagomycota</taxon>
        <taxon>Kickxellomycotina</taxon>
        <taxon>Kickxellomycetes</taxon>
        <taxon>Kickxellales</taxon>
        <taxon>Kickxellaceae</taxon>
        <taxon>Linderina</taxon>
    </lineage>
</organism>
<comment type="subcellular location">
    <subcellularLocation>
        <location evidence="1 10">Mitochondrion inner membrane</location>
        <topology evidence="1 10">Single-pass membrane protein</topology>
    </subcellularLocation>
</comment>
<dbReference type="PANTHER" id="PTHR32198">
    <property type="entry name" value="MITOCHONDRIAL ESCAPE PROTEIN 2"/>
    <property type="match status" value="1"/>
</dbReference>
<sequence>MARIQHRDIHVEQVSPDETTGAAKYRAGLFIDKVFPLKMSSFDIRPYIMSRNIDTMRQKVLALLPEGLPNSFAVDMVEPHQRDGGSIVYFTITGPTTGQEAQKAAQDLVDTINAHVQATSGSKWYTFEPARVFSVMGTPFNEDIVRLLPSKKVKVEFSGKDLSVEDLFREFRPFGRILDIEQQPSSNKDTPRWANVHFQRLRSATSARNCVHGDTVGDTKLLLSYIQMHHENVILQWLKSHSKFTIPLAAAALIAAIYAVFDPIREFFVENKITRRFDISRLPIIGKLRKDFSLWDMLRRDTSTGERVSMWSARVEQEERLVSMLNEPPENFVVVSGPHGSGKTLLVRNATRNKKYRITIDAAKLSSVHTEIEQMALLAKQLGYWPIFSAIISITNMIDLMVAATTGSKAGISATPESQTRKVLDCLALVLTKIRQTIYCRPRTFPIIILENVKDKDLMVDGASMVESGLAHVIATTHSIGGYRDIQRAQPQRAVSLLSLDDASPMNALLMLQKQLDAVSSEKLEAAVGILGGRLEDLEVFVQKVKAGESVDGSLEDIIQRSITEIRKYAFSGDAEVGQYEHTWSPEQFWYLLTELARDGSVSYDRIRNSTLFVDKDNALLGLEEAQLISMQYENDRPSRIKPGRPIFQAAFQRILDDPGFASSMSVKMNKKFIELETAKIRKAQEELSLMNVFSASVDSHKALMSGLAMISAMGGGGGRSSSWSGRDRTKHGDEVTITQEAEMFFADALRVSNSNSPVIRQLQLQAEAAESEKESASGRSRSWLGWVFGRPSQPKQDPKREPHARTAPPPQSPPTIIPGIPCELQGRVQFLLKTIRDSQDKISVWQAENAVQAKILSGL</sequence>
<keyword evidence="15" id="KW-1185">Reference proteome</keyword>
<dbReference type="Pfam" id="PF00076">
    <property type="entry name" value="RRM_1"/>
    <property type="match status" value="1"/>
</dbReference>
<proteinExistence type="inferred from homology"/>
<evidence type="ECO:0000256" key="5">
    <source>
        <dbReference type="ARBA" id="ARBA00022792"/>
    </source>
</evidence>
<feature type="region of interest" description="Disordered" evidence="11">
    <location>
        <begin position="786"/>
        <end position="820"/>
    </location>
</feature>
<evidence type="ECO:0000256" key="6">
    <source>
        <dbReference type="ARBA" id="ARBA00022989"/>
    </source>
</evidence>
<dbReference type="PANTHER" id="PTHR32198:SF2">
    <property type="entry name" value="MITOCHONDRIAL ESCAPE PROTEIN 2"/>
    <property type="match status" value="1"/>
</dbReference>
<evidence type="ECO:0000259" key="13">
    <source>
        <dbReference type="Pfam" id="PF10443"/>
    </source>
</evidence>
<comment type="caution">
    <text evidence="14">The sequence shown here is derived from an EMBL/GenBank/DDBJ whole genome shotgun (WGS) entry which is preliminary data.</text>
</comment>
<dbReference type="InterPro" id="IPR000504">
    <property type="entry name" value="RRM_dom"/>
</dbReference>
<keyword evidence="6" id="KW-1133">Transmembrane helix</keyword>
<dbReference type="AlphaFoldDB" id="A0A1Y1WDZ3"/>
<dbReference type="STRING" id="61395.A0A1Y1WDZ3"/>
<comment type="function">
    <text evidence="9 10">Plays a role in maintaining the mitochondrial genome and in controlling the mtDNA escape. Involved in the regulation of mtDNA nucleotide structure and number. May have a dispensable role in early maturation of pre-rRNA.</text>
</comment>